<dbReference type="SMART" id="SM00062">
    <property type="entry name" value="PBPb"/>
    <property type="match status" value="1"/>
</dbReference>
<evidence type="ECO:0000256" key="1">
    <source>
        <dbReference type="ARBA" id="ARBA00004196"/>
    </source>
</evidence>
<dbReference type="PANTHER" id="PTHR35936:SF25">
    <property type="entry name" value="ABC TRANSPORTER SUBSTRATE-BINDING PROTEIN"/>
    <property type="match status" value="1"/>
</dbReference>
<organism evidence="6 7">
    <name type="scientific">Roseibium alexandrii</name>
    <dbReference type="NCBI Taxonomy" id="388408"/>
    <lineage>
        <taxon>Bacteria</taxon>
        <taxon>Pseudomonadati</taxon>
        <taxon>Pseudomonadota</taxon>
        <taxon>Alphaproteobacteria</taxon>
        <taxon>Hyphomicrobiales</taxon>
        <taxon>Stappiaceae</taxon>
        <taxon>Roseibium</taxon>
    </lineage>
</organism>
<dbReference type="EMBL" id="CXWD01000004">
    <property type="protein sequence ID" value="CTQ67241.1"/>
    <property type="molecule type" value="Genomic_DNA"/>
</dbReference>
<sequence length="252" mass="28227">MYIRNAVGLVVIGLTLFGASTKPLHADAIRAATDEWPPFRILTDEGFTGLDLDLIHEVGKRIGTEIDVVRMPWGRGLASMQTGAVDVMTGLAYRKERAEYIAYTDTPYYACETAFYTPASRPVSIASYEDLQEHAVGFVLHSAYFEQFDQDTTLDKLGVAAENILIDMTKRGRLDVMIGTDCQVDYYLKTQGLGDRIVKTEYRPGNTVNLFLGVSRQSEWAERVEELNTIVKDLVDEGVVDGFARRYYDNPS</sequence>
<comment type="subcellular location">
    <subcellularLocation>
        <location evidence="1">Cell envelope</location>
    </subcellularLocation>
</comment>
<dbReference type="Gene3D" id="3.40.190.10">
    <property type="entry name" value="Periplasmic binding protein-like II"/>
    <property type="match status" value="2"/>
</dbReference>
<dbReference type="GO" id="GO:0030313">
    <property type="term" value="C:cell envelope"/>
    <property type="evidence" value="ECO:0007669"/>
    <property type="project" value="UniProtKB-SubCell"/>
</dbReference>
<reference evidence="7" key="1">
    <citation type="submission" date="2015-07" db="EMBL/GenBank/DDBJ databases">
        <authorList>
            <person name="Rodrigo-Torres Lidia"/>
            <person name="Arahal R.David."/>
        </authorList>
    </citation>
    <scope>NUCLEOTIDE SEQUENCE [LARGE SCALE GENOMIC DNA]</scope>
    <source>
        <strain evidence="7">CECT 5112</strain>
    </source>
</reference>
<dbReference type="AlphaFoldDB" id="A0A0M6ZY68"/>
<comment type="similarity">
    <text evidence="2 4">Belongs to the bacterial solute-binding protein 3 family.</text>
</comment>
<name>A0A0M6ZY68_9HYPH</name>
<evidence type="ECO:0000259" key="5">
    <source>
        <dbReference type="SMART" id="SM00062"/>
    </source>
</evidence>
<keyword evidence="7" id="KW-1185">Reference proteome</keyword>
<dbReference type="InterPro" id="IPR018313">
    <property type="entry name" value="SBP_3_CS"/>
</dbReference>
<evidence type="ECO:0000313" key="6">
    <source>
        <dbReference type="EMBL" id="CTQ67241.1"/>
    </source>
</evidence>
<accession>A0A0M6ZY68</accession>
<dbReference type="Pfam" id="PF00497">
    <property type="entry name" value="SBP_bac_3"/>
    <property type="match status" value="1"/>
</dbReference>
<dbReference type="PROSITE" id="PS01039">
    <property type="entry name" value="SBP_BACTERIAL_3"/>
    <property type="match status" value="1"/>
</dbReference>
<dbReference type="PANTHER" id="PTHR35936">
    <property type="entry name" value="MEMBRANE-BOUND LYTIC MUREIN TRANSGLYCOSYLASE F"/>
    <property type="match status" value="1"/>
</dbReference>
<evidence type="ECO:0000256" key="2">
    <source>
        <dbReference type="ARBA" id="ARBA00010333"/>
    </source>
</evidence>
<evidence type="ECO:0000256" key="3">
    <source>
        <dbReference type="ARBA" id="ARBA00022729"/>
    </source>
</evidence>
<evidence type="ECO:0000313" key="7">
    <source>
        <dbReference type="Proteomes" id="UP000053235"/>
    </source>
</evidence>
<dbReference type="OrthoDB" id="370676at2"/>
<evidence type="ECO:0000256" key="4">
    <source>
        <dbReference type="RuleBase" id="RU003744"/>
    </source>
</evidence>
<dbReference type="Proteomes" id="UP000053235">
    <property type="component" value="Unassembled WGS sequence"/>
</dbReference>
<dbReference type="STRING" id="388408.LAX5112_01286"/>
<protein>
    <submittedName>
        <fullName evidence="6">L-cystine-binding protein TcyA</fullName>
    </submittedName>
</protein>
<dbReference type="InterPro" id="IPR001638">
    <property type="entry name" value="Solute-binding_3/MltF_N"/>
</dbReference>
<dbReference type="SUPFAM" id="SSF53850">
    <property type="entry name" value="Periplasmic binding protein-like II"/>
    <property type="match status" value="1"/>
</dbReference>
<dbReference type="RefSeq" id="WP_055671116.1">
    <property type="nucleotide sequence ID" value="NZ_CXWD01000004.1"/>
</dbReference>
<keyword evidence="3" id="KW-0732">Signal</keyword>
<feature type="domain" description="Solute-binding protein family 3/N-terminal" evidence="5">
    <location>
        <begin position="28"/>
        <end position="251"/>
    </location>
</feature>
<proteinExistence type="inferred from homology"/>
<gene>
    <name evidence="6" type="primary">tcyA_1</name>
    <name evidence="6" type="ORF">LAX5112_01286</name>
</gene>